<protein>
    <recommendedName>
        <fullName evidence="7">Peptidase M48 domain-containing protein</fullName>
    </recommendedName>
</protein>
<dbReference type="GO" id="GO:0006508">
    <property type="term" value="P:proteolysis"/>
    <property type="evidence" value="ECO:0007669"/>
    <property type="project" value="UniProtKB-KW"/>
</dbReference>
<name>A0A1F8F0H8_9BACT</name>
<proteinExistence type="inferred from homology"/>
<dbReference type="Proteomes" id="UP000176834">
    <property type="component" value="Unassembled WGS sequence"/>
</dbReference>
<evidence type="ECO:0000313" key="9">
    <source>
        <dbReference type="Proteomes" id="UP000176834"/>
    </source>
</evidence>
<dbReference type="InterPro" id="IPR001915">
    <property type="entry name" value="Peptidase_M48"/>
</dbReference>
<dbReference type="GO" id="GO:0004222">
    <property type="term" value="F:metalloendopeptidase activity"/>
    <property type="evidence" value="ECO:0007669"/>
    <property type="project" value="InterPro"/>
</dbReference>
<comment type="cofactor">
    <cofactor evidence="6">
        <name>Zn(2+)</name>
        <dbReference type="ChEBI" id="CHEBI:29105"/>
    </cofactor>
    <text evidence="6">Binds 1 zinc ion per subunit.</text>
</comment>
<keyword evidence="1 6" id="KW-0645">Protease</keyword>
<comment type="similarity">
    <text evidence="6">Belongs to the peptidase M48 family.</text>
</comment>
<dbReference type="Pfam" id="PF01435">
    <property type="entry name" value="Peptidase_M48"/>
    <property type="match status" value="1"/>
</dbReference>
<reference evidence="8 9" key="1">
    <citation type="journal article" date="2016" name="Nat. Commun.">
        <title>Thousands of microbial genomes shed light on interconnected biogeochemical processes in an aquifer system.</title>
        <authorList>
            <person name="Anantharaman K."/>
            <person name="Brown C.T."/>
            <person name="Hug L.A."/>
            <person name="Sharon I."/>
            <person name="Castelle C.J."/>
            <person name="Probst A.J."/>
            <person name="Thomas B.C."/>
            <person name="Singh A."/>
            <person name="Wilkins M.J."/>
            <person name="Karaoz U."/>
            <person name="Brodie E.L."/>
            <person name="Williams K.H."/>
            <person name="Hubbard S.S."/>
            <person name="Banfield J.F."/>
        </authorList>
    </citation>
    <scope>NUCLEOTIDE SEQUENCE [LARGE SCALE GENOMIC DNA]</scope>
</reference>
<evidence type="ECO:0000256" key="6">
    <source>
        <dbReference type="RuleBase" id="RU003983"/>
    </source>
</evidence>
<feature type="domain" description="Peptidase M48" evidence="7">
    <location>
        <begin position="101"/>
        <end position="150"/>
    </location>
</feature>
<keyword evidence="5 6" id="KW-0482">Metalloprotease</keyword>
<organism evidence="8 9">
    <name type="scientific">Candidatus Yanofskybacteria bacterium RIFCSPHIGHO2_02_FULL_38_22b</name>
    <dbReference type="NCBI Taxonomy" id="1802673"/>
    <lineage>
        <taxon>Bacteria</taxon>
        <taxon>Candidatus Yanofskyibacteriota</taxon>
    </lineage>
</organism>
<evidence type="ECO:0000256" key="1">
    <source>
        <dbReference type="ARBA" id="ARBA00022670"/>
    </source>
</evidence>
<keyword evidence="3 6" id="KW-0378">Hydrolase</keyword>
<dbReference type="AlphaFoldDB" id="A0A1F8F0H8"/>
<evidence type="ECO:0000256" key="2">
    <source>
        <dbReference type="ARBA" id="ARBA00022723"/>
    </source>
</evidence>
<evidence type="ECO:0000259" key="7">
    <source>
        <dbReference type="Pfam" id="PF01435"/>
    </source>
</evidence>
<keyword evidence="2" id="KW-0479">Metal-binding</keyword>
<keyword evidence="4 6" id="KW-0862">Zinc</keyword>
<dbReference type="GO" id="GO:0046872">
    <property type="term" value="F:metal ion binding"/>
    <property type="evidence" value="ECO:0007669"/>
    <property type="project" value="UniProtKB-KW"/>
</dbReference>
<dbReference type="EMBL" id="MGJN01000018">
    <property type="protein sequence ID" value="OGN06641.1"/>
    <property type="molecule type" value="Genomic_DNA"/>
</dbReference>
<evidence type="ECO:0000256" key="4">
    <source>
        <dbReference type="ARBA" id="ARBA00022833"/>
    </source>
</evidence>
<accession>A0A1F8F0H8</accession>
<comment type="caution">
    <text evidence="8">The sequence shown here is derived from an EMBL/GenBank/DDBJ whole genome shotgun (WGS) entry which is preliminary data.</text>
</comment>
<gene>
    <name evidence="8" type="ORF">A3B86_00400</name>
</gene>
<evidence type="ECO:0000313" key="8">
    <source>
        <dbReference type="EMBL" id="OGN06641.1"/>
    </source>
</evidence>
<sequence length="182" mass="20891">MFIKRTELIFLVIFVILVSGSMVLEAQSKKQKIIPTSEDQEFVNKIRSDLGFNEEVILSVGPYYGLEKLNLSNGRIFSVGQDYLKTPSYLFFDDVGLVYYILIDYNFYKKINEAERRFVIAHEMGHSQNPTLRQSIVAEKAADLLALAYVGPDVAIDFLNKYYVSQSERDQRIENIKTQAAK</sequence>
<evidence type="ECO:0000256" key="5">
    <source>
        <dbReference type="ARBA" id="ARBA00023049"/>
    </source>
</evidence>
<evidence type="ECO:0000256" key="3">
    <source>
        <dbReference type="ARBA" id="ARBA00022801"/>
    </source>
</evidence>